<evidence type="ECO:0000259" key="2">
    <source>
        <dbReference type="SMART" id="SM00481"/>
    </source>
</evidence>
<evidence type="ECO:0000256" key="1">
    <source>
        <dbReference type="SAM" id="Coils"/>
    </source>
</evidence>
<dbReference type="SUPFAM" id="SSF52540">
    <property type="entry name" value="P-loop containing nucleoside triphosphate hydrolases"/>
    <property type="match status" value="1"/>
</dbReference>
<feature type="coiled-coil region" evidence="1">
    <location>
        <begin position="515"/>
        <end position="550"/>
    </location>
</feature>
<reference evidence="3" key="1">
    <citation type="journal article" date="2015" name="MBio">
        <title>Eco-Evolutionary Dynamics of Episomes among Ecologically Cohesive Bacterial Populations.</title>
        <authorList>
            <person name="Xue H."/>
            <person name="Cordero O.X."/>
            <person name="Camas F.M."/>
            <person name="Trimble W."/>
            <person name="Meyer F."/>
            <person name="Guglielmini J."/>
            <person name="Rocha E.P."/>
            <person name="Polz M.F."/>
        </authorList>
    </citation>
    <scope>NUCLEOTIDE SEQUENCE</scope>
    <source>
        <strain evidence="3">FF_110</strain>
    </source>
</reference>
<dbReference type="InterPro" id="IPR016195">
    <property type="entry name" value="Pol/histidinol_Pase-like"/>
</dbReference>
<dbReference type="EMBL" id="KP795516">
    <property type="protein sequence ID" value="AKN36929.1"/>
    <property type="molecule type" value="Genomic_DNA"/>
</dbReference>
<dbReference type="SUPFAM" id="SSF89550">
    <property type="entry name" value="PHP domain-like"/>
    <property type="match status" value="1"/>
</dbReference>
<feature type="coiled-coil region" evidence="1">
    <location>
        <begin position="420"/>
        <end position="486"/>
    </location>
</feature>
<dbReference type="GO" id="GO:0035312">
    <property type="term" value="F:5'-3' DNA exonuclease activity"/>
    <property type="evidence" value="ECO:0007669"/>
    <property type="project" value="TreeGrafter"/>
</dbReference>
<name>A0A0H3ZSR1_9VIBR</name>
<dbReference type="InterPro" id="IPR004013">
    <property type="entry name" value="PHP_dom"/>
</dbReference>
<protein>
    <submittedName>
        <fullName evidence="3">ATPase involved in DNA repair</fullName>
    </submittedName>
</protein>
<dbReference type="Gene3D" id="3.20.20.140">
    <property type="entry name" value="Metal-dependent hydrolases"/>
    <property type="match status" value="1"/>
</dbReference>
<dbReference type="CDD" id="cd07432">
    <property type="entry name" value="PHP_HisPPase"/>
    <property type="match status" value="1"/>
</dbReference>
<evidence type="ECO:0000313" key="3">
    <source>
        <dbReference type="EMBL" id="AKN36929.1"/>
    </source>
</evidence>
<dbReference type="AlphaFoldDB" id="A0A0H3ZSR1"/>
<dbReference type="GO" id="GO:0004534">
    <property type="term" value="F:5'-3' RNA exonuclease activity"/>
    <property type="evidence" value="ECO:0007669"/>
    <property type="project" value="TreeGrafter"/>
</dbReference>
<accession>A0A0H3ZSR1</accession>
<dbReference type="InterPro" id="IPR038729">
    <property type="entry name" value="Rad50/SbcC_AAA"/>
</dbReference>
<sequence length="873" mass="99017">MTFGARFHRGDLHIHSYGSGGSYDVTDSQMTPENIIAKAIEKNLSIISITDHNQISNSIDAVNIAENKENLLVVPGIEISTTQGHLLAYFPTTQDLENFYGKLNFDPDKKFSTQGIYECLEYVKKYNGFGILAHIEVDSGFELTIGKFNEIFDWAFQHPSIFALEIRNHESVNFYTQDDDNPDRKHAMKKRNQILCLPDCYKLAKVMSSDAHSMNAFGKNASGADRLTRFKLDELSFDGLRIALMSHDSRVRLEDDVPIALPRFKEIKASGGILDGMSIELSNNMNCIIGGRGTGKSTLVTALQEASNNPVDTTAVQRSNAWPSKIELTYENEAGQEFKYVLEHSNLTCIDGDSNEINAQVPLEAYSQGFTTFSCNGDEDDKDKKLLKFFDGFTNVQHLKDEDRSKIVQVSTNFEQLQSLTNEVTEKSNVDNELQELQSKKSAYEKQNVGELMRLHSSLVEEEALRKELEESLGALSKRYKQVLSDKDEITELLNIDRTKVHVGKDHVDNVLGIVQEFSDIVDRHQKELSEELEQKLIVLRNEVRAWRGEEGIAKQQIEVKKKELDDKKIPYDEGKFVTLSNDITRLQQRQKDIQKSANKLKESKTERANLFKERDRISKEIQKHRLEFCTRVNQDLSGSVDGLFVQAKVGVGYLSKEFSTFIKNATGWHRWANSDKIANSISPLEFYKNMKFKKYDFLSTLGLSEVEIEDVKMKICGLTLEKVLSIPFRERPKLTVTRHNKSQRDADVKDISELSLGQQQSIMLSILIQSNSNLPLIIDQPEDNLDSEFIFNSVVSNLRRCKEKRQIIVVTHNSNIGVLGDAELVIPLVASNDKSSIVGMGSIDNRVTQDQCCEILEGGRRAFSTRKEIYRI</sequence>
<dbReference type="CDD" id="cd00267">
    <property type="entry name" value="ABC_ATPase"/>
    <property type="match status" value="1"/>
</dbReference>
<dbReference type="Pfam" id="PF02811">
    <property type="entry name" value="PHP"/>
    <property type="match status" value="1"/>
</dbReference>
<dbReference type="InterPro" id="IPR027417">
    <property type="entry name" value="P-loop_NTPase"/>
</dbReference>
<proteinExistence type="predicted"/>
<dbReference type="Pfam" id="PF13476">
    <property type="entry name" value="AAA_23"/>
    <property type="match status" value="1"/>
</dbReference>
<dbReference type="GO" id="GO:0006302">
    <property type="term" value="P:double-strand break repair"/>
    <property type="evidence" value="ECO:0007669"/>
    <property type="project" value="InterPro"/>
</dbReference>
<dbReference type="NCBIfam" id="NF045780">
    <property type="entry name" value="TrlF_fam_ATP"/>
    <property type="match status" value="1"/>
</dbReference>
<dbReference type="InterPro" id="IPR054787">
    <property type="entry name" value="TrlF_ATPase"/>
</dbReference>
<feature type="domain" description="Polymerase/histidinol phosphatase N-terminal" evidence="2">
    <location>
        <begin position="10"/>
        <end position="83"/>
    </location>
</feature>
<dbReference type="InterPro" id="IPR003141">
    <property type="entry name" value="Pol/His_phosphatase_N"/>
</dbReference>
<organism evidence="3">
    <name type="scientific">Vibrio genomosp. F6</name>
    <dbReference type="NCBI Taxonomy" id="723172"/>
    <lineage>
        <taxon>Bacteria</taxon>
        <taxon>Pseudomonadati</taxon>
        <taxon>Pseudomonadota</taxon>
        <taxon>Gammaproteobacteria</taxon>
        <taxon>Vibrionales</taxon>
        <taxon>Vibrionaceae</taxon>
        <taxon>Vibrio</taxon>
    </lineage>
</organism>
<dbReference type="Gene3D" id="3.40.50.300">
    <property type="entry name" value="P-loop containing nucleotide triphosphate hydrolases"/>
    <property type="match status" value="2"/>
</dbReference>
<feature type="coiled-coil region" evidence="1">
    <location>
        <begin position="584"/>
        <end position="628"/>
    </location>
</feature>
<keyword evidence="1" id="KW-0175">Coiled coil</keyword>
<dbReference type="PANTHER" id="PTHR42924">
    <property type="entry name" value="EXONUCLEASE"/>
    <property type="match status" value="1"/>
</dbReference>
<dbReference type="InterPro" id="IPR052018">
    <property type="entry name" value="PHP_domain"/>
</dbReference>
<dbReference type="SMART" id="SM00481">
    <property type="entry name" value="POLIIIAc"/>
    <property type="match status" value="1"/>
</dbReference>
<dbReference type="PANTHER" id="PTHR42924:SF3">
    <property type="entry name" value="POLYMERASE_HISTIDINOL PHOSPHATASE N-TERMINAL DOMAIN-CONTAINING PROTEIN"/>
    <property type="match status" value="1"/>
</dbReference>
<dbReference type="GO" id="GO:0016887">
    <property type="term" value="F:ATP hydrolysis activity"/>
    <property type="evidence" value="ECO:0007669"/>
    <property type="project" value="InterPro"/>
</dbReference>